<evidence type="ECO:0000313" key="2">
    <source>
        <dbReference type="EMBL" id="MBQ0908988.1"/>
    </source>
</evidence>
<gene>
    <name evidence="2" type="ORF">KBJ98_09770</name>
</gene>
<feature type="transmembrane region" description="Helical" evidence="1">
    <location>
        <begin position="167"/>
        <end position="183"/>
    </location>
</feature>
<feature type="transmembrane region" description="Helical" evidence="1">
    <location>
        <begin position="32"/>
        <end position="55"/>
    </location>
</feature>
<dbReference type="Proteomes" id="UP000679008">
    <property type="component" value="Unassembled WGS sequence"/>
</dbReference>
<dbReference type="Pfam" id="PF20334">
    <property type="entry name" value="DUF6629"/>
    <property type="match status" value="1"/>
</dbReference>
<feature type="transmembrane region" description="Helical" evidence="1">
    <location>
        <begin position="67"/>
        <end position="90"/>
    </location>
</feature>
<evidence type="ECO:0000256" key="1">
    <source>
        <dbReference type="SAM" id="Phobius"/>
    </source>
</evidence>
<organism evidence="2 3">
    <name type="scientific">Flavobacterium erciyesense</name>
    <dbReference type="NCBI Taxonomy" id="2825842"/>
    <lineage>
        <taxon>Bacteria</taxon>
        <taxon>Pseudomonadati</taxon>
        <taxon>Bacteroidota</taxon>
        <taxon>Flavobacteriia</taxon>
        <taxon>Flavobacteriales</taxon>
        <taxon>Flavobacteriaceae</taxon>
        <taxon>Flavobacterium</taxon>
    </lineage>
</organism>
<reference evidence="2 3" key="1">
    <citation type="submission" date="2021-04" db="EMBL/GenBank/DDBJ databases">
        <title>Description of novel Flavobacterium sp. F-328.</title>
        <authorList>
            <person name="Saticioglu I.B."/>
        </authorList>
    </citation>
    <scope>NUCLEOTIDE SEQUENCE [LARGE SCALE GENOMIC DNA]</scope>
    <source>
        <strain evidence="2 3">F-328</strain>
    </source>
</reference>
<keyword evidence="3" id="KW-1185">Reference proteome</keyword>
<protein>
    <submittedName>
        <fullName evidence="2">Uncharacterized protein</fullName>
    </submittedName>
</protein>
<keyword evidence="1" id="KW-0812">Transmembrane</keyword>
<feature type="transmembrane region" description="Helical" evidence="1">
    <location>
        <begin position="143"/>
        <end position="160"/>
    </location>
</feature>
<feature type="transmembrane region" description="Helical" evidence="1">
    <location>
        <begin position="6"/>
        <end position="23"/>
    </location>
</feature>
<dbReference type="EMBL" id="JAGPXB010000008">
    <property type="protein sequence ID" value="MBQ0908988.1"/>
    <property type="molecule type" value="Genomic_DNA"/>
</dbReference>
<accession>A0ABS5D4Q7</accession>
<comment type="caution">
    <text evidence="2">The sequence shown here is derived from an EMBL/GenBank/DDBJ whole genome shotgun (WGS) entry which is preliminary data.</text>
</comment>
<keyword evidence="1" id="KW-1133">Transmembrane helix</keyword>
<dbReference type="RefSeq" id="WP_210790124.1">
    <property type="nucleotide sequence ID" value="NZ_JAGPXB010000008.1"/>
</dbReference>
<name>A0ABS5D4Q7_9FLAO</name>
<feature type="transmembrane region" description="Helical" evidence="1">
    <location>
        <begin position="102"/>
        <end position="123"/>
    </location>
</feature>
<feature type="transmembrane region" description="Helical" evidence="1">
    <location>
        <begin position="189"/>
        <end position="207"/>
    </location>
</feature>
<proteinExistence type="predicted"/>
<dbReference type="InterPro" id="IPR046737">
    <property type="entry name" value="DUF6629"/>
</dbReference>
<keyword evidence="1" id="KW-0472">Membrane</keyword>
<evidence type="ECO:0000313" key="3">
    <source>
        <dbReference type="Proteomes" id="UP000679008"/>
    </source>
</evidence>
<sequence>MYLYAFVSFGLSLIMLLFGVFSLKKVQHQSQVLFATIPLILCIQQFCEGVLWLALPLSNLHLLQKSTVFFHLNFTQVVWPLYIPIAILFLEKHKIRKIILGILVGIGLVVSCFLAHCLCNYSVHAKIYESTILYIQPYPEQFRLLGSILYGTATIVPCFISHIKQMRVLGLMIFFSYCIGMFFYQNYLISVWCFFTIPISYSVWLILKNAALMNAKDAAVLPITI</sequence>